<dbReference type="SMART" id="SM00320">
    <property type="entry name" value="WD40"/>
    <property type="match status" value="6"/>
</dbReference>
<dbReference type="InterPro" id="IPR056153">
    <property type="entry name" value="Beta-prop_IFT122_1st"/>
</dbReference>
<feature type="domain" description="IFT122 first beta-propeller" evidence="9">
    <location>
        <begin position="15"/>
        <end position="190"/>
    </location>
</feature>
<keyword evidence="3 7" id="KW-0853">WD repeat</keyword>
<dbReference type="GO" id="GO:1905515">
    <property type="term" value="P:non-motile cilium assembly"/>
    <property type="evidence" value="ECO:0007669"/>
    <property type="project" value="TreeGrafter"/>
</dbReference>
<organism evidence="12">
    <name type="scientific">Schistocephalus solidus</name>
    <name type="common">Tapeworm</name>
    <dbReference type="NCBI Taxonomy" id="70667"/>
    <lineage>
        <taxon>Eukaryota</taxon>
        <taxon>Metazoa</taxon>
        <taxon>Spiralia</taxon>
        <taxon>Lophotrochozoa</taxon>
        <taxon>Platyhelminthes</taxon>
        <taxon>Cestoda</taxon>
        <taxon>Eucestoda</taxon>
        <taxon>Diphyllobothriidea</taxon>
        <taxon>Diphyllobothriidae</taxon>
        <taxon>Schistocephalus</taxon>
    </lineage>
</organism>
<proteinExistence type="predicted"/>
<dbReference type="InterPro" id="IPR036322">
    <property type="entry name" value="WD40_repeat_dom_sf"/>
</dbReference>
<dbReference type="AlphaFoldDB" id="A0A0X3PNA9"/>
<sequence>MECLTKWTLKAKGKDGNPVCVWDLCYSPNGYQLVVAGGNSVLVHRAECGTLIKALKGHKDAVICVDYSFDGSFFASGSLDRCVIVWKAATFEGFLKYTHNESIQALSFNPKVSLLASSAIGDIGFWAPDQKSVSKMKVPCRALTLSWTSDGNLLAVGLQNGMISVRKQDGTEVTTINRNTSQMIWNLKWNFLRSCKIEILAVADFGERLSFYQLAGKQVVQSDGTTSNKLSLLQKAAKGPIGTKCGKDRFLGYIPCCMSWVGESLEFLVIGGQNRKLMLYSYEGCQIGPLTEENSWILSCKQHPKERKIALACQDGTIRTIQYSIPVVHSLYRDRYAFRESISDVVIQHLLTEQKARIKCRDVVKKIAVFKNRLAIQLSDRVLVYDSAADDPLDMHYRIQHKLLKNFECQLLVVTAHHIVLCQECRVTCINVQGQKEREWVLDSPVRYIRQLGGPPTRESLIVGMESGQTVKITLNSVFPVPLIRVGCAVKCLDLSCNRDKLAVIDESNTLSVHSLRTKEILFREPEAASVAWNQINNEILCYSGPDALHVKAGEFPSHQQAVDGVVVGFTGSSVFCLAGQSIKRVDVPLSPAMYLYLESGKLTEAHQIACLGVTDPDWRALAEVALTKMNFNIAKSAYIHLGDYFYLTYIQQLEERQRRHAMGMVPSGDNDQQEIQAELACFTGKFNEAVRIYKKAGRLEKVVELLTDLRRFNEAKEVLAERHPEEVHSLLTKHAEWARTTKDHRAAAMMYLEAGDYGAATELAGEHGWVDLLLDISRQLDKADRINLDRCAKHLARLGEFAFAADCYARIGDVESQLDLHLEAGKWEEALALADQHGEFRAKVYLPYAQWLAENDSFEEAQAAFARAGLPEESIRFLEELASCAVFESRFDDASWYFWKLSRQCAETAKKTTDMSEKRSLLRKYFDFSKRADIYFVYNHINKYMNDPFASHMPEAYFNMARYLLQRLGKEDLEGVSKVNTLFTLAKHSKTLGAFKVARGAIDRLQTLHIKQPLRSEIEAYSLAIRSTPFTDSEELSAICFRCSATNPLLSTDNRCFNCKEPFVHSFISFETLPLVEFIPEAELTEEEVAECIQDDSATCRKNLTNGTSEGRPERTQRYEVNSPITEPDLFAEKLISCDVRNLFVLIPCKYRFCSHRQKRERDKKMDFTTAIAGLCSLSKGAMFYIVYSHPSLFGF</sequence>
<keyword evidence="4" id="KW-0677">Repeat</keyword>
<evidence type="ECO:0000259" key="10">
    <source>
        <dbReference type="Pfam" id="PF25144"/>
    </source>
</evidence>
<feature type="domain" description="IFT122 second beta-propeller" evidence="8">
    <location>
        <begin position="329"/>
        <end position="582"/>
    </location>
</feature>
<keyword evidence="6" id="KW-0966">Cell projection</keyword>
<gene>
    <name evidence="12" type="primary">IF122</name>
    <name evidence="12" type="ORF">TR91028</name>
</gene>
<dbReference type="GO" id="GO:0097730">
    <property type="term" value="C:non-motile cilium"/>
    <property type="evidence" value="ECO:0007669"/>
    <property type="project" value="TreeGrafter"/>
</dbReference>
<dbReference type="EMBL" id="GEEE01009840">
    <property type="protein sequence ID" value="JAP53385.1"/>
    <property type="molecule type" value="Transcribed_RNA"/>
</dbReference>
<dbReference type="Gene3D" id="1.25.40.470">
    <property type="match status" value="1"/>
</dbReference>
<dbReference type="PANTHER" id="PTHR12764">
    <property type="entry name" value="WD REPEAT DOMAIN-RELATED"/>
    <property type="match status" value="1"/>
</dbReference>
<evidence type="ECO:0000256" key="2">
    <source>
        <dbReference type="ARBA" id="ARBA00019442"/>
    </source>
</evidence>
<dbReference type="InterPro" id="IPR057411">
    <property type="entry name" value="TPR_IFT122"/>
</dbReference>
<dbReference type="InterPro" id="IPR039857">
    <property type="entry name" value="Ift122/121"/>
</dbReference>
<feature type="repeat" description="WD" evidence="7">
    <location>
        <begin position="55"/>
        <end position="87"/>
    </location>
</feature>
<evidence type="ECO:0000256" key="6">
    <source>
        <dbReference type="ARBA" id="ARBA00023273"/>
    </source>
</evidence>
<dbReference type="SUPFAM" id="SSF50978">
    <property type="entry name" value="WD40 repeat-like"/>
    <property type="match status" value="2"/>
</dbReference>
<evidence type="ECO:0000313" key="12">
    <source>
        <dbReference type="EMBL" id="JAP53385.1"/>
    </source>
</evidence>
<evidence type="ECO:0000256" key="1">
    <source>
        <dbReference type="ARBA" id="ARBA00004138"/>
    </source>
</evidence>
<evidence type="ECO:0000256" key="4">
    <source>
        <dbReference type="ARBA" id="ARBA00022737"/>
    </source>
</evidence>
<accession>A0A0X3PNA9</accession>
<dbReference type="Pfam" id="PF23381">
    <property type="entry name" value="Beta-prop_IFT122_1st"/>
    <property type="match status" value="1"/>
</dbReference>
<evidence type="ECO:0000259" key="8">
    <source>
        <dbReference type="Pfam" id="PF23377"/>
    </source>
</evidence>
<dbReference type="GO" id="GO:0035721">
    <property type="term" value="P:intraciliary retrograde transport"/>
    <property type="evidence" value="ECO:0007669"/>
    <property type="project" value="TreeGrafter"/>
</dbReference>
<dbReference type="Pfam" id="PF25295">
    <property type="entry name" value="TPR_IFT122"/>
    <property type="match status" value="1"/>
</dbReference>
<evidence type="ECO:0000256" key="7">
    <source>
        <dbReference type="PROSITE-ProRule" id="PRU00221"/>
    </source>
</evidence>
<reference evidence="12" key="1">
    <citation type="submission" date="2016-01" db="EMBL/GenBank/DDBJ databases">
        <title>Reference transcriptome for the parasite Schistocephalus solidus: insights into the molecular evolution of parasitism.</title>
        <authorList>
            <person name="Hebert F.O."/>
            <person name="Grambauer S."/>
            <person name="Barber I."/>
            <person name="Landry C.R."/>
            <person name="Aubin-Horth N."/>
        </authorList>
    </citation>
    <scope>NUCLEOTIDE SEQUENCE</scope>
</reference>
<evidence type="ECO:0000256" key="5">
    <source>
        <dbReference type="ARBA" id="ARBA00023069"/>
    </source>
</evidence>
<dbReference type="Pfam" id="PF23377">
    <property type="entry name" value="Beta-prop_IFT122_2nd"/>
    <property type="match status" value="1"/>
</dbReference>
<dbReference type="GO" id="GO:0061512">
    <property type="term" value="P:protein localization to cilium"/>
    <property type="evidence" value="ECO:0007669"/>
    <property type="project" value="TreeGrafter"/>
</dbReference>
<dbReference type="InterPro" id="IPR056152">
    <property type="entry name" value="Beta-prop_IFT122_2nd"/>
</dbReference>
<keyword evidence="5" id="KW-0969">Cilium</keyword>
<dbReference type="InterPro" id="IPR056838">
    <property type="entry name" value="Zn_ribbon_IFT122"/>
</dbReference>
<name>A0A0X3PNA9_SCHSO</name>
<dbReference type="GO" id="GO:0030991">
    <property type="term" value="C:intraciliary transport particle A"/>
    <property type="evidence" value="ECO:0007669"/>
    <property type="project" value="TreeGrafter"/>
</dbReference>
<dbReference type="PANTHER" id="PTHR12764:SF4">
    <property type="entry name" value="INTRAFLAGELLAR TRANSPORT PROTEIN 122 HOMOLOG"/>
    <property type="match status" value="1"/>
</dbReference>
<dbReference type="PROSITE" id="PS50294">
    <property type="entry name" value="WD_REPEATS_REGION"/>
    <property type="match status" value="1"/>
</dbReference>
<feature type="domain" description="Intraflagellar transport protein 122 homolog TPR" evidence="11">
    <location>
        <begin position="593"/>
        <end position="981"/>
    </location>
</feature>
<comment type="subcellular location">
    <subcellularLocation>
        <location evidence="1">Cell projection</location>
        <location evidence="1">Cilium</location>
    </subcellularLocation>
</comment>
<dbReference type="InterPro" id="IPR015943">
    <property type="entry name" value="WD40/YVTN_repeat-like_dom_sf"/>
</dbReference>
<dbReference type="Pfam" id="PF25144">
    <property type="entry name" value="Zn_ribbon_IFT122"/>
    <property type="match status" value="1"/>
</dbReference>
<dbReference type="InterPro" id="IPR001680">
    <property type="entry name" value="WD40_rpt"/>
</dbReference>
<keyword evidence="12" id="KW-0282">Flagellum</keyword>
<evidence type="ECO:0000259" key="9">
    <source>
        <dbReference type="Pfam" id="PF23381"/>
    </source>
</evidence>
<evidence type="ECO:0000256" key="3">
    <source>
        <dbReference type="ARBA" id="ARBA00022574"/>
    </source>
</evidence>
<protein>
    <recommendedName>
        <fullName evidence="2">Intraflagellar transport protein 122 homolog</fullName>
    </recommendedName>
</protein>
<feature type="domain" description="IFT122 zinc ribbon" evidence="10">
    <location>
        <begin position="1034"/>
        <end position="1077"/>
    </location>
</feature>
<evidence type="ECO:0000259" key="11">
    <source>
        <dbReference type="Pfam" id="PF25295"/>
    </source>
</evidence>
<dbReference type="Gene3D" id="2.130.10.10">
    <property type="entry name" value="YVTN repeat-like/Quinoprotein amine dehydrogenase"/>
    <property type="match status" value="2"/>
</dbReference>
<dbReference type="PROSITE" id="PS50082">
    <property type="entry name" value="WD_REPEATS_2"/>
    <property type="match status" value="1"/>
</dbReference>